<dbReference type="NCBIfam" id="TIGR01413">
    <property type="entry name" value="Dyp_perox_fam"/>
    <property type="match status" value="1"/>
</dbReference>
<dbReference type="SUPFAM" id="SSF54909">
    <property type="entry name" value="Dimeric alpha+beta barrel"/>
    <property type="match status" value="1"/>
</dbReference>
<evidence type="ECO:0000259" key="8">
    <source>
        <dbReference type="Pfam" id="PF20628"/>
    </source>
</evidence>
<dbReference type="InterPro" id="IPR011008">
    <property type="entry name" value="Dimeric_a/b-barrel"/>
</dbReference>
<dbReference type="Pfam" id="PF04261">
    <property type="entry name" value="Dyp_perox_N"/>
    <property type="match status" value="1"/>
</dbReference>
<dbReference type="PANTHER" id="PTHR30521:SF0">
    <property type="entry name" value="DYP-TYPE PEROXIDASE FAMILY PROTEIN"/>
    <property type="match status" value="1"/>
</dbReference>
<dbReference type="Proteomes" id="UP001056291">
    <property type="component" value="Chromosome"/>
</dbReference>
<comment type="similarity">
    <text evidence="6">Belongs to the DyP-type peroxidase family.</text>
</comment>
<organism evidence="9 10">
    <name type="scientific">Sneathiella marina</name>
    <dbReference type="NCBI Taxonomy" id="2950108"/>
    <lineage>
        <taxon>Bacteria</taxon>
        <taxon>Pseudomonadati</taxon>
        <taxon>Pseudomonadota</taxon>
        <taxon>Alphaproteobacteria</taxon>
        <taxon>Sneathiellales</taxon>
        <taxon>Sneathiellaceae</taxon>
        <taxon>Sneathiella</taxon>
    </lineage>
</organism>
<dbReference type="InterPro" id="IPR048328">
    <property type="entry name" value="Dyp_perox_C"/>
</dbReference>
<gene>
    <name evidence="9" type="ORF">NBZ79_15900</name>
</gene>
<feature type="domain" description="Dyp-type peroxidase C-terminal" evidence="8">
    <location>
        <begin position="135"/>
        <end position="290"/>
    </location>
</feature>
<evidence type="ECO:0000313" key="10">
    <source>
        <dbReference type="Proteomes" id="UP001056291"/>
    </source>
</evidence>
<dbReference type="EMBL" id="CP098747">
    <property type="protein sequence ID" value="USG60649.1"/>
    <property type="molecule type" value="Genomic_DNA"/>
</dbReference>
<evidence type="ECO:0000256" key="1">
    <source>
        <dbReference type="ARBA" id="ARBA00001970"/>
    </source>
</evidence>
<reference evidence="9" key="1">
    <citation type="submission" date="2022-06" db="EMBL/GenBank/DDBJ databases">
        <title>Sneathiella actinostolidae sp. nov., isolated from a sea anemonein the Western Pacific Ocean.</title>
        <authorList>
            <person name="Wei M.J."/>
        </authorList>
    </citation>
    <scope>NUCLEOTIDE SEQUENCE</scope>
    <source>
        <strain evidence="9">PHK-P5</strain>
    </source>
</reference>
<dbReference type="InterPro" id="IPR048327">
    <property type="entry name" value="Dyp_perox_N"/>
</dbReference>
<dbReference type="RefSeq" id="WP_251933530.1">
    <property type="nucleotide sequence ID" value="NZ_CP098747.1"/>
</dbReference>
<sequence length="297" mass="33063">MDNAQSAIFIEGTTQNRFLEFTVKDGVSLDEAKTAIASALTGDLENTMKAPHVVWGFGRSLATSLFGTDTPSDLLDFTAHGSGDNKAEATQRDIFLWIHGSHEDEVFDCARLHYQCLANICNVELEITGFKYKKDHDLIGFEDGTANPKTDEARADAALTKAGGSILLTQKWVHKLDKFESVPTSEQEKIVGRTKYENLELEGDEMPPTSHVSRTDVDIDGVAQKVYRRSAPFGNMREHGLYFVSFAKETQRHDIQLKRMFGETDDGLMDRLTEFSTAATGSYWYIPPAAQLAALRK</sequence>
<feature type="domain" description="Dyp-type peroxidase N-terminal" evidence="7">
    <location>
        <begin position="51"/>
        <end position="131"/>
    </location>
</feature>
<dbReference type="GO" id="GO:0004601">
    <property type="term" value="F:peroxidase activity"/>
    <property type="evidence" value="ECO:0007669"/>
    <property type="project" value="UniProtKB-KW"/>
</dbReference>
<accession>A0ABY4W5T9</accession>
<keyword evidence="3" id="KW-0479">Metal-binding</keyword>
<comment type="cofactor">
    <cofactor evidence="1">
        <name>heme b</name>
        <dbReference type="ChEBI" id="CHEBI:60344"/>
    </cofactor>
</comment>
<evidence type="ECO:0000256" key="3">
    <source>
        <dbReference type="ARBA" id="ARBA00022723"/>
    </source>
</evidence>
<dbReference type="PANTHER" id="PTHR30521">
    <property type="entry name" value="DEFERROCHELATASE/PEROXIDASE"/>
    <property type="match status" value="1"/>
</dbReference>
<proteinExistence type="inferred from homology"/>
<evidence type="ECO:0000313" key="9">
    <source>
        <dbReference type="EMBL" id="USG60649.1"/>
    </source>
</evidence>
<evidence type="ECO:0000259" key="7">
    <source>
        <dbReference type="Pfam" id="PF04261"/>
    </source>
</evidence>
<keyword evidence="10" id="KW-1185">Reference proteome</keyword>
<evidence type="ECO:0000256" key="5">
    <source>
        <dbReference type="ARBA" id="ARBA00023004"/>
    </source>
</evidence>
<evidence type="ECO:0000256" key="6">
    <source>
        <dbReference type="ARBA" id="ARBA00025737"/>
    </source>
</evidence>
<dbReference type="PROSITE" id="PS51404">
    <property type="entry name" value="DYP_PEROXIDASE"/>
    <property type="match status" value="1"/>
</dbReference>
<keyword evidence="5" id="KW-0408">Iron</keyword>
<dbReference type="Pfam" id="PF20628">
    <property type="entry name" value="Dyp_perox_C"/>
    <property type="match status" value="1"/>
</dbReference>
<keyword evidence="2 9" id="KW-0575">Peroxidase</keyword>
<evidence type="ECO:0000256" key="2">
    <source>
        <dbReference type="ARBA" id="ARBA00022559"/>
    </source>
</evidence>
<keyword evidence="4" id="KW-0560">Oxidoreductase</keyword>
<dbReference type="InterPro" id="IPR006314">
    <property type="entry name" value="Dyp_peroxidase"/>
</dbReference>
<evidence type="ECO:0000256" key="4">
    <source>
        <dbReference type="ARBA" id="ARBA00023002"/>
    </source>
</evidence>
<protein>
    <submittedName>
        <fullName evidence="9">Dyp-type peroxidase</fullName>
    </submittedName>
</protein>
<name>A0ABY4W5T9_9PROT</name>